<organism evidence="1 2">
    <name type="scientific">Aliarcobacter cryaerophilus</name>
    <dbReference type="NCBI Taxonomy" id="28198"/>
    <lineage>
        <taxon>Bacteria</taxon>
        <taxon>Pseudomonadati</taxon>
        <taxon>Campylobacterota</taxon>
        <taxon>Epsilonproteobacteria</taxon>
        <taxon>Campylobacterales</taxon>
        <taxon>Arcobacteraceae</taxon>
        <taxon>Aliarcobacter</taxon>
    </lineage>
</organism>
<protein>
    <submittedName>
        <fullName evidence="1">Uncharacterized protein</fullName>
    </submittedName>
</protein>
<comment type="caution">
    <text evidence="1">The sequence shown here is derived from an EMBL/GenBank/DDBJ whole genome shotgun (WGS) entry which is preliminary data.</text>
</comment>
<evidence type="ECO:0000313" key="1">
    <source>
        <dbReference type="EMBL" id="PRM96800.1"/>
    </source>
</evidence>
<proteinExistence type="predicted"/>
<name>A0A2S9TD91_9BACT</name>
<reference evidence="1 2" key="1">
    <citation type="submission" date="2017-09" db="EMBL/GenBank/DDBJ databases">
        <title>Reassesment of A. cryaerophilus.</title>
        <authorList>
            <person name="Perez-Cataluna A."/>
            <person name="Collado L."/>
            <person name="Salgado O."/>
            <person name="Lefinanco V."/>
            <person name="Figueras M.J."/>
        </authorList>
    </citation>
    <scope>NUCLEOTIDE SEQUENCE [LARGE SCALE GENOMIC DNA]</scope>
    <source>
        <strain evidence="1 2">LMG 9065</strain>
    </source>
</reference>
<dbReference type="AlphaFoldDB" id="A0A2S9TD91"/>
<accession>A0A2S9TD91</accession>
<evidence type="ECO:0000313" key="2">
    <source>
        <dbReference type="Proteomes" id="UP000239151"/>
    </source>
</evidence>
<gene>
    <name evidence="1" type="ORF">CJ670_07275</name>
</gene>
<sequence>MKKCNDGLEIIKRANELIKQIEKEALEIIKKRELIKSKIVDNSIEIDFIVNCLTKKRYDDLTYNERLFVNDIFENATKEDLQVLKDKYFIDLEDLKAIFLSSPYSENIRVISRKNEKKLDKIKKKTEKSRKK</sequence>
<dbReference type="Proteomes" id="UP000239151">
    <property type="component" value="Unassembled WGS sequence"/>
</dbReference>
<dbReference type="EMBL" id="NXGI01000016">
    <property type="protein sequence ID" value="PRM96800.1"/>
    <property type="molecule type" value="Genomic_DNA"/>
</dbReference>